<evidence type="ECO:0000256" key="1">
    <source>
        <dbReference type="ARBA" id="ARBA00022729"/>
    </source>
</evidence>
<evidence type="ECO:0000313" key="3">
    <source>
        <dbReference type="EMBL" id="WNH09872.1"/>
    </source>
</evidence>
<dbReference type="Gene3D" id="1.10.606.10">
    <property type="entry name" value="Vanadium-containing Chloroperoxidase, domain 2"/>
    <property type="match status" value="1"/>
</dbReference>
<dbReference type="Proteomes" id="UP001302806">
    <property type="component" value="Chromosome"/>
</dbReference>
<protein>
    <submittedName>
        <fullName evidence="3">T9SS type A sorting domain-containing protein</fullName>
    </submittedName>
</protein>
<reference evidence="3 4" key="1">
    <citation type="submission" date="2023-09" db="EMBL/GenBank/DDBJ databases">
        <title>Thalassobella suaedae gen. nov., sp. nov., a marine bacterium of the family Flavobacteriaceae isolated from a halophyte Suaeda japonica.</title>
        <authorList>
            <person name="Lee S.Y."/>
            <person name="Hwang C.Y."/>
        </authorList>
    </citation>
    <scope>NUCLEOTIDE SEQUENCE [LARGE SCALE GENOMIC DNA]</scope>
    <source>
        <strain evidence="3 4">HL-DH14</strain>
    </source>
</reference>
<name>A0ABY9XVB1_9FLAO</name>
<dbReference type="Pfam" id="PF18962">
    <property type="entry name" value="Por_Secre_tail"/>
    <property type="match status" value="1"/>
</dbReference>
<dbReference type="InterPro" id="IPR036938">
    <property type="entry name" value="PAP2/HPO_sf"/>
</dbReference>
<organism evidence="3 4">
    <name type="scientific">Thalassobellus suaedae</name>
    <dbReference type="NCBI Taxonomy" id="3074124"/>
    <lineage>
        <taxon>Bacteria</taxon>
        <taxon>Pseudomonadati</taxon>
        <taxon>Bacteroidota</taxon>
        <taxon>Flavobacteriia</taxon>
        <taxon>Flavobacteriales</taxon>
        <taxon>Flavobacteriaceae</taxon>
        <taxon>Thalassobellus</taxon>
    </lineage>
</organism>
<keyword evidence="1" id="KW-0732">Signal</keyword>
<accession>A0ABY9XVB1</accession>
<proteinExistence type="predicted"/>
<dbReference type="InterPro" id="IPR026444">
    <property type="entry name" value="Secre_tail"/>
</dbReference>
<evidence type="ECO:0000313" key="4">
    <source>
        <dbReference type="Proteomes" id="UP001302806"/>
    </source>
</evidence>
<sequence length="174" mass="19818">MTLITGNEYFPGGLGEFIAKKDDFLVFEKGPSTDVILQWATYRDASDQCSLSRIWGGIHPPADDIPGRKIGEKIGQNDFYFANDYFKGKLTNNNLQNIVYPNPIKKSLDEFSITNTKLSDEFNLFDINGRHIVLLDKFYSESTRITTFKFPKTMSSGIYLLKINNITKKLVLDN</sequence>
<dbReference type="InterPro" id="IPR016119">
    <property type="entry name" value="Br/Cl_peroxidase_C"/>
</dbReference>
<dbReference type="EMBL" id="CP134537">
    <property type="protein sequence ID" value="WNH09872.1"/>
    <property type="molecule type" value="Genomic_DNA"/>
</dbReference>
<evidence type="ECO:0000259" key="2">
    <source>
        <dbReference type="Pfam" id="PF18962"/>
    </source>
</evidence>
<feature type="domain" description="Secretion system C-terminal sorting" evidence="2">
    <location>
        <begin position="99"/>
        <end position="170"/>
    </location>
</feature>
<dbReference type="RefSeq" id="WP_415866238.1">
    <property type="nucleotide sequence ID" value="NZ_CP134537.1"/>
</dbReference>
<dbReference type="SUPFAM" id="SSF48317">
    <property type="entry name" value="Acid phosphatase/Vanadium-dependent haloperoxidase"/>
    <property type="match status" value="1"/>
</dbReference>
<gene>
    <name evidence="3" type="ORF">RHP51_03975</name>
</gene>
<dbReference type="NCBIfam" id="TIGR04183">
    <property type="entry name" value="Por_Secre_tail"/>
    <property type="match status" value="1"/>
</dbReference>